<keyword evidence="3" id="KW-0378">Hydrolase</keyword>
<dbReference type="RefSeq" id="WP_195131376.1">
    <property type="nucleotide sequence ID" value="NZ_JADLQX010000016.1"/>
</dbReference>
<evidence type="ECO:0000259" key="5">
    <source>
        <dbReference type="SMART" id="SM00824"/>
    </source>
</evidence>
<organism evidence="6 7">
    <name type="scientific">Nocardia amamiensis</name>
    <dbReference type="NCBI Taxonomy" id="404578"/>
    <lineage>
        <taxon>Bacteria</taxon>
        <taxon>Bacillati</taxon>
        <taxon>Actinomycetota</taxon>
        <taxon>Actinomycetes</taxon>
        <taxon>Mycobacteriales</taxon>
        <taxon>Nocardiaceae</taxon>
        <taxon>Nocardia</taxon>
    </lineage>
</organism>
<protein>
    <recommendedName>
        <fullName evidence="2">Thioesterase TesA</fullName>
    </recommendedName>
</protein>
<dbReference type="InterPro" id="IPR020802">
    <property type="entry name" value="TesA-like"/>
</dbReference>
<dbReference type="PANTHER" id="PTHR11487">
    <property type="entry name" value="THIOESTERASE"/>
    <property type="match status" value="1"/>
</dbReference>
<dbReference type="InterPro" id="IPR012223">
    <property type="entry name" value="TEII"/>
</dbReference>
<evidence type="ECO:0000256" key="2">
    <source>
        <dbReference type="ARBA" id="ARBA00015007"/>
    </source>
</evidence>
<name>A0ABS0CU40_9NOCA</name>
<comment type="caution">
    <text evidence="6">The sequence shown here is derived from an EMBL/GenBank/DDBJ whole genome shotgun (WGS) entry which is preliminary data.</text>
</comment>
<dbReference type="Gene3D" id="3.40.50.1820">
    <property type="entry name" value="alpha/beta hydrolase"/>
    <property type="match status" value="1"/>
</dbReference>
<feature type="domain" description="Thioesterase TesA-like" evidence="5">
    <location>
        <begin position="25"/>
        <end position="250"/>
    </location>
</feature>
<reference evidence="6 7" key="1">
    <citation type="submission" date="2020-10" db="EMBL/GenBank/DDBJ databases">
        <title>Identification of Nocardia species via Next-generation sequencing and recognition of intraspecies genetic diversity.</title>
        <authorList>
            <person name="Li P."/>
            <person name="Li P."/>
            <person name="Lu B."/>
        </authorList>
    </citation>
    <scope>NUCLEOTIDE SEQUENCE [LARGE SCALE GENOMIC DNA]</scope>
    <source>
        <strain evidence="6 7">BJ06-0157</strain>
    </source>
</reference>
<dbReference type="PANTHER" id="PTHR11487:SF0">
    <property type="entry name" value="S-ACYL FATTY ACID SYNTHASE THIOESTERASE, MEDIUM CHAIN"/>
    <property type="match status" value="1"/>
</dbReference>
<dbReference type="InterPro" id="IPR001031">
    <property type="entry name" value="Thioesterase"/>
</dbReference>
<dbReference type="SMART" id="SM00824">
    <property type="entry name" value="PKS_TE"/>
    <property type="match status" value="1"/>
</dbReference>
<evidence type="ECO:0000256" key="4">
    <source>
        <dbReference type="ARBA" id="ARBA00024293"/>
    </source>
</evidence>
<evidence type="ECO:0000313" key="6">
    <source>
        <dbReference type="EMBL" id="MBF6300128.1"/>
    </source>
</evidence>
<proteinExistence type="inferred from homology"/>
<evidence type="ECO:0000256" key="1">
    <source>
        <dbReference type="ARBA" id="ARBA00007169"/>
    </source>
</evidence>
<accession>A0ABS0CU40</accession>
<evidence type="ECO:0000256" key="3">
    <source>
        <dbReference type="ARBA" id="ARBA00022801"/>
    </source>
</evidence>
<keyword evidence="7" id="KW-1185">Reference proteome</keyword>
<dbReference type="Proteomes" id="UP000702209">
    <property type="component" value="Unassembled WGS sequence"/>
</dbReference>
<comment type="similarity">
    <text evidence="1">Belongs to the thioesterase family.</text>
</comment>
<sequence length="253" mass="27553">MAGAFTDSEWLRTLRSETVARHRLLCFPPGGGPATAYRNLALRFGAGVAVHAVQYPGRQDRLGEEPITELGVLADRIAAEVLAQGVVDRLSLFGHSMGATVAFETARRLERGGRPIVTLFVSGRPAPTFEETKRLHLASDDELIGDLIRLAADPAPLEMLRAEPGLAELVLPAVRADYQAVETYRYRPGDPLRADIAALVSTGDPTMRPEQADEWRAHTSGGFDRATFPGGHFYLDERTAEVADFVGRRLAHA</sequence>
<gene>
    <name evidence="6" type="ORF">IU459_21650</name>
</gene>
<comment type="catalytic activity">
    <reaction evidence="4">
        <text>a fatty acyl-CoA + H2O = a fatty acid + CoA + H(+)</text>
        <dbReference type="Rhea" id="RHEA:16781"/>
        <dbReference type="ChEBI" id="CHEBI:15377"/>
        <dbReference type="ChEBI" id="CHEBI:15378"/>
        <dbReference type="ChEBI" id="CHEBI:28868"/>
        <dbReference type="ChEBI" id="CHEBI:57287"/>
        <dbReference type="ChEBI" id="CHEBI:77636"/>
    </reaction>
</comment>
<dbReference type="Pfam" id="PF00975">
    <property type="entry name" value="Thioesterase"/>
    <property type="match status" value="1"/>
</dbReference>
<evidence type="ECO:0000313" key="7">
    <source>
        <dbReference type="Proteomes" id="UP000702209"/>
    </source>
</evidence>
<dbReference type="InterPro" id="IPR029058">
    <property type="entry name" value="AB_hydrolase_fold"/>
</dbReference>
<dbReference type="EMBL" id="JADLQX010000016">
    <property type="protein sequence ID" value="MBF6300128.1"/>
    <property type="molecule type" value="Genomic_DNA"/>
</dbReference>
<dbReference type="SUPFAM" id="SSF53474">
    <property type="entry name" value="alpha/beta-Hydrolases"/>
    <property type="match status" value="1"/>
</dbReference>